<gene>
    <name evidence="3" type="ORF">O181_015949</name>
</gene>
<comment type="caution">
    <text evidence="3">The sequence shown here is derived from an EMBL/GenBank/DDBJ whole genome shotgun (WGS) entry which is preliminary data.</text>
</comment>
<feature type="signal peptide" evidence="2">
    <location>
        <begin position="1"/>
        <end position="22"/>
    </location>
</feature>
<evidence type="ECO:0000256" key="2">
    <source>
        <dbReference type="SAM" id="SignalP"/>
    </source>
</evidence>
<dbReference type="EMBL" id="AVOT02004393">
    <property type="protein sequence ID" value="MBW0476234.1"/>
    <property type="molecule type" value="Genomic_DNA"/>
</dbReference>
<evidence type="ECO:0000313" key="3">
    <source>
        <dbReference type="EMBL" id="MBW0476234.1"/>
    </source>
</evidence>
<name>A0A9Q3C0T3_9BASI</name>
<keyword evidence="2" id="KW-0732">Signal</keyword>
<sequence>MSFTLRCRTLAALLQILIVLNALPTNAFLQTTSLLVWSTAPGASLEGFLNTKPQEETIVAPSSQLSFGISSATRLCPLGLSSLIIFTLDSHSQQLKNGFLSRQINKDYNSVPGSARVWIKNSPKLSNAQFSSQLLSSWKTTCVGEVVVKQIQIDDDIESIFSQTVSTITGPRLMIFTTSPFEEISLMRRRQLSGHPPNMLGDSNVPSSKTGVLWRYNFLSEYLIIGVLVMFLLFIPPIALGSFALLSIETPKGLKTKMIGQISEAKAN</sequence>
<keyword evidence="1" id="KW-0812">Transmembrane</keyword>
<accession>A0A9Q3C0T3</accession>
<dbReference type="Proteomes" id="UP000765509">
    <property type="component" value="Unassembled WGS sequence"/>
</dbReference>
<keyword evidence="4" id="KW-1185">Reference proteome</keyword>
<feature type="transmembrane region" description="Helical" evidence="1">
    <location>
        <begin position="222"/>
        <end position="248"/>
    </location>
</feature>
<proteinExistence type="predicted"/>
<evidence type="ECO:0000313" key="4">
    <source>
        <dbReference type="Proteomes" id="UP000765509"/>
    </source>
</evidence>
<evidence type="ECO:0000256" key="1">
    <source>
        <dbReference type="SAM" id="Phobius"/>
    </source>
</evidence>
<feature type="chain" id="PRO_5040352765" description="Protein BIG1" evidence="2">
    <location>
        <begin position="23"/>
        <end position="268"/>
    </location>
</feature>
<dbReference type="AlphaFoldDB" id="A0A9Q3C0T3"/>
<dbReference type="OrthoDB" id="2499821at2759"/>
<keyword evidence="1" id="KW-0472">Membrane</keyword>
<keyword evidence="1" id="KW-1133">Transmembrane helix</keyword>
<organism evidence="3 4">
    <name type="scientific">Austropuccinia psidii MF-1</name>
    <dbReference type="NCBI Taxonomy" id="1389203"/>
    <lineage>
        <taxon>Eukaryota</taxon>
        <taxon>Fungi</taxon>
        <taxon>Dikarya</taxon>
        <taxon>Basidiomycota</taxon>
        <taxon>Pucciniomycotina</taxon>
        <taxon>Pucciniomycetes</taxon>
        <taxon>Pucciniales</taxon>
        <taxon>Sphaerophragmiaceae</taxon>
        <taxon>Austropuccinia</taxon>
    </lineage>
</organism>
<evidence type="ECO:0008006" key="5">
    <source>
        <dbReference type="Google" id="ProtNLM"/>
    </source>
</evidence>
<reference evidence="3" key="1">
    <citation type="submission" date="2021-03" db="EMBL/GenBank/DDBJ databases">
        <title>Draft genome sequence of rust myrtle Austropuccinia psidii MF-1, a brazilian biotype.</title>
        <authorList>
            <person name="Quecine M.C."/>
            <person name="Pachon D.M.R."/>
            <person name="Bonatelli M.L."/>
            <person name="Correr F.H."/>
            <person name="Franceschini L.M."/>
            <person name="Leite T.F."/>
            <person name="Margarido G.R.A."/>
            <person name="Almeida C.A."/>
            <person name="Ferrarezi J.A."/>
            <person name="Labate C.A."/>
        </authorList>
    </citation>
    <scope>NUCLEOTIDE SEQUENCE</scope>
    <source>
        <strain evidence="3">MF-1</strain>
    </source>
</reference>
<protein>
    <recommendedName>
        <fullName evidence="5">Protein BIG1</fullName>
    </recommendedName>
</protein>